<evidence type="ECO:0000313" key="2">
    <source>
        <dbReference type="Proteomes" id="UP001528411"/>
    </source>
</evidence>
<dbReference type="EMBL" id="JAQOMS010000002">
    <property type="protein sequence ID" value="MDC2888705.1"/>
    <property type="molecule type" value="Genomic_DNA"/>
</dbReference>
<accession>A0ABT5FB07</accession>
<keyword evidence="2" id="KW-1185">Reference proteome</keyword>
<protein>
    <submittedName>
        <fullName evidence="1">Uncharacterized protein</fullName>
    </submittedName>
</protein>
<name>A0ABT5FB07_9GAMM</name>
<proteinExistence type="predicted"/>
<organism evidence="1 2">
    <name type="scientific">Psychrosphaera algicola</name>
    <dbReference type="NCBI Taxonomy" id="3023714"/>
    <lineage>
        <taxon>Bacteria</taxon>
        <taxon>Pseudomonadati</taxon>
        <taxon>Pseudomonadota</taxon>
        <taxon>Gammaproteobacteria</taxon>
        <taxon>Alteromonadales</taxon>
        <taxon>Pseudoalteromonadaceae</taxon>
        <taxon>Psychrosphaera</taxon>
    </lineage>
</organism>
<dbReference type="Proteomes" id="UP001528411">
    <property type="component" value="Unassembled WGS sequence"/>
</dbReference>
<reference evidence="1 2" key="1">
    <citation type="submission" date="2023-01" db="EMBL/GenBank/DDBJ databases">
        <title>Psychrosphaera sp. nov., isolated from marine algae.</title>
        <authorList>
            <person name="Bayburt H."/>
            <person name="Choi B.J."/>
            <person name="Kim J.M."/>
            <person name="Choi D.G."/>
            <person name="Jeon C.O."/>
        </authorList>
    </citation>
    <scope>NUCLEOTIDE SEQUENCE [LARGE SCALE GENOMIC DNA]</scope>
    <source>
        <strain evidence="1 2">G1-22</strain>
    </source>
</reference>
<comment type="caution">
    <text evidence="1">The sequence shown here is derived from an EMBL/GenBank/DDBJ whole genome shotgun (WGS) entry which is preliminary data.</text>
</comment>
<sequence length="103" mass="11440">MAAGKNGTPFVIERALALSAGDGPIVMQITSKKDGESYLLFDTNQRVIGKVSCVFSEMANGKWLYYRWVPEVVARNIASLLGGELREMRCNTISRRIEDKNVS</sequence>
<gene>
    <name evidence="1" type="ORF">PN838_07920</name>
</gene>
<dbReference type="RefSeq" id="WP_272180288.1">
    <property type="nucleotide sequence ID" value="NZ_JAQOMS010000002.1"/>
</dbReference>
<evidence type="ECO:0000313" key="1">
    <source>
        <dbReference type="EMBL" id="MDC2888705.1"/>
    </source>
</evidence>